<name>A0AAU7R502_9ACTN</name>
<gene>
    <name evidence="2" type="ORF">ABIH81_04960</name>
</gene>
<dbReference type="EMBL" id="CP157974">
    <property type="protein sequence ID" value="XBT82846.1"/>
    <property type="molecule type" value="Genomic_DNA"/>
</dbReference>
<accession>A0AAU7R502</accession>
<evidence type="ECO:0000313" key="2">
    <source>
        <dbReference type="EMBL" id="XBT82846.1"/>
    </source>
</evidence>
<dbReference type="GO" id="GO:0008483">
    <property type="term" value="F:transaminase activity"/>
    <property type="evidence" value="ECO:0007669"/>
    <property type="project" value="UniProtKB-KW"/>
</dbReference>
<organism evidence="2">
    <name type="scientific">Micromonospora sp. HUAS YX12</name>
    <dbReference type="NCBI Taxonomy" id="3156396"/>
    <lineage>
        <taxon>Bacteria</taxon>
        <taxon>Bacillati</taxon>
        <taxon>Actinomycetota</taxon>
        <taxon>Actinomycetes</taxon>
        <taxon>Micromonosporales</taxon>
        <taxon>Micromonosporaceae</taxon>
        <taxon>Micromonospora</taxon>
    </lineage>
</organism>
<evidence type="ECO:0000259" key="1">
    <source>
        <dbReference type="Pfam" id="PF00155"/>
    </source>
</evidence>
<dbReference type="Pfam" id="PF00155">
    <property type="entry name" value="Aminotran_1_2"/>
    <property type="match status" value="1"/>
</dbReference>
<dbReference type="SUPFAM" id="SSF53383">
    <property type="entry name" value="PLP-dependent transferases"/>
    <property type="match status" value="1"/>
</dbReference>
<keyword evidence="2" id="KW-0808">Transferase</keyword>
<sequence length="399" mass="43697">MTDPEAELCAPLERFAQLHETTVRRAGTRLIDLSYPNPRADRDLRPYAALTELTATLQAADLQYTPFGGGTVVRRRVAAAVRRRTGVPFGHRDVALTPGATAALTVTLSTLFRPGDRIAMVVPCWMDYPLYANRLGLRLTGIPSGPDKRLDLDALADTLHDPPAGIVLSQPVCPTGVVHDAAELAELARLLRAAADRAGRRIVLVSDEVHRDQVWDDDPNIPLPVSYHPDTVSVYSFGKSWSLQGQRTGYLALGPGLRDPMLLRSLDRALRATAFCAPTALMQQLVLQTVDLEPDNRTLGTDQYRVRSLLSRMGYEVTAGRATSFVYVRCPAGLDDWTFVHRLADRGLLVMPSSIFHEPGWFRLALNVDGERLAVATERLRQAHPAADAADAGSIQGRA</sequence>
<dbReference type="InterPro" id="IPR004839">
    <property type="entry name" value="Aminotransferase_I/II_large"/>
</dbReference>
<reference evidence="2" key="1">
    <citation type="submission" date="2024-06" db="EMBL/GenBank/DDBJ databases">
        <title>Micromonospora sp. strain HUAS YX12 genome sequences.</title>
        <authorList>
            <person name="Mo P."/>
        </authorList>
    </citation>
    <scope>NUCLEOTIDE SEQUENCE</scope>
    <source>
        <strain evidence="2">HUAS YX12</strain>
    </source>
</reference>
<dbReference type="InterPro" id="IPR015421">
    <property type="entry name" value="PyrdxlP-dep_Trfase_major"/>
</dbReference>
<dbReference type="CDD" id="cd00609">
    <property type="entry name" value="AAT_like"/>
    <property type="match status" value="1"/>
</dbReference>
<feature type="domain" description="Aminotransferase class I/classII large" evidence="1">
    <location>
        <begin position="52"/>
        <end position="380"/>
    </location>
</feature>
<dbReference type="GO" id="GO:0030170">
    <property type="term" value="F:pyridoxal phosphate binding"/>
    <property type="evidence" value="ECO:0007669"/>
    <property type="project" value="InterPro"/>
</dbReference>
<protein>
    <submittedName>
        <fullName evidence="2">Aminotransferase class I/II-fold pyridoxal phosphate-dependent enzyme</fullName>
    </submittedName>
</protein>
<dbReference type="PANTHER" id="PTHR42691:SF1">
    <property type="entry name" value="ASPARTATE AMINOTRANSFERASE YHDR-RELATED"/>
    <property type="match status" value="1"/>
</dbReference>
<keyword evidence="2" id="KW-0032">Aminotransferase</keyword>
<dbReference type="PANTHER" id="PTHR42691">
    <property type="entry name" value="ASPARTATE AMINOTRANSFERASE YHDR-RELATED"/>
    <property type="match status" value="1"/>
</dbReference>
<dbReference type="InterPro" id="IPR015424">
    <property type="entry name" value="PyrdxlP-dep_Trfase"/>
</dbReference>
<proteinExistence type="predicted"/>
<dbReference type="RefSeq" id="WP_349879222.1">
    <property type="nucleotide sequence ID" value="NZ_CP157974.1"/>
</dbReference>
<dbReference type="AlphaFoldDB" id="A0AAU7R502"/>
<dbReference type="Gene3D" id="3.40.640.10">
    <property type="entry name" value="Type I PLP-dependent aspartate aminotransferase-like (Major domain)"/>
    <property type="match status" value="1"/>
</dbReference>